<dbReference type="InterPro" id="IPR020472">
    <property type="entry name" value="WD40_PAC1"/>
</dbReference>
<dbReference type="SMART" id="SM00320">
    <property type="entry name" value="WD40"/>
    <property type="match status" value="8"/>
</dbReference>
<evidence type="ECO:0000256" key="6">
    <source>
        <dbReference type="PROSITE-ProRule" id="PRU00221"/>
    </source>
</evidence>
<evidence type="ECO:0000259" key="7">
    <source>
        <dbReference type="Pfam" id="PF24883"/>
    </source>
</evidence>
<feature type="repeat" description="WD" evidence="6">
    <location>
        <begin position="576"/>
        <end position="617"/>
    </location>
</feature>
<gene>
    <name evidence="8" type="ORF">ABVK25_009288</name>
</gene>
<dbReference type="InterPro" id="IPR056884">
    <property type="entry name" value="NPHP3-like_N"/>
</dbReference>
<keyword evidence="2" id="KW-0677">Repeat</keyword>
<dbReference type="PROSITE" id="PS50082">
    <property type="entry name" value="WD_REPEATS_2"/>
    <property type="match status" value="8"/>
</dbReference>
<keyword evidence="1 6" id="KW-0853">WD repeat</keyword>
<evidence type="ECO:0000313" key="8">
    <source>
        <dbReference type="EMBL" id="KAL2050454.1"/>
    </source>
</evidence>
<comment type="caution">
    <text evidence="8">The sequence shown here is derived from an EMBL/GenBank/DDBJ whole genome shotgun (WGS) entry which is preliminary data.</text>
</comment>
<evidence type="ECO:0000256" key="5">
    <source>
        <dbReference type="ARBA" id="ARBA00043913"/>
    </source>
</evidence>
<dbReference type="InterPro" id="IPR001680">
    <property type="entry name" value="WD40_rpt"/>
</dbReference>
<evidence type="ECO:0000256" key="1">
    <source>
        <dbReference type="ARBA" id="ARBA00022574"/>
    </source>
</evidence>
<reference evidence="8 9" key="1">
    <citation type="submission" date="2024-09" db="EMBL/GenBank/DDBJ databases">
        <title>Rethinking Asexuality: The Enigmatic Case of Functional Sexual Genes in Lepraria (Stereocaulaceae).</title>
        <authorList>
            <person name="Doellman M."/>
            <person name="Sun Y."/>
            <person name="Barcenas-Pena A."/>
            <person name="Lumbsch H.T."/>
            <person name="Grewe F."/>
        </authorList>
    </citation>
    <scope>NUCLEOTIDE SEQUENCE [LARGE SCALE GENOMIC DNA]</scope>
    <source>
        <strain evidence="8 9">Grewe 0041</strain>
    </source>
</reference>
<feature type="repeat" description="WD" evidence="6">
    <location>
        <begin position="534"/>
        <end position="575"/>
    </location>
</feature>
<dbReference type="PANTHER" id="PTHR22847">
    <property type="entry name" value="WD40 REPEAT PROTEIN"/>
    <property type="match status" value="1"/>
</dbReference>
<organism evidence="8 9">
    <name type="scientific">Lepraria finkii</name>
    <dbReference type="NCBI Taxonomy" id="1340010"/>
    <lineage>
        <taxon>Eukaryota</taxon>
        <taxon>Fungi</taxon>
        <taxon>Dikarya</taxon>
        <taxon>Ascomycota</taxon>
        <taxon>Pezizomycotina</taxon>
        <taxon>Lecanoromycetes</taxon>
        <taxon>OSLEUM clade</taxon>
        <taxon>Lecanoromycetidae</taxon>
        <taxon>Lecanorales</taxon>
        <taxon>Lecanorineae</taxon>
        <taxon>Stereocaulaceae</taxon>
        <taxon>Lepraria</taxon>
    </lineage>
</organism>
<feature type="repeat" description="WD" evidence="6">
    <location>
        <begin position="741"/>
        <end position="782"/>
    </location>
</feature>
<dbReference type="InterPro" id="IPR011047">
    <property type="entry name" value="Quinoprotein_ADH-like_sf"/>
</dbReference>
<dbReference type="CDD" id="cd00200">
    <property type="entry name" value="WD40"/>
    <property type="match status" value="1"/>
</dbReference>
<evidence type="ECO:0000256" key="3">
    <source>
        <dbReference type="ARBA" id="ARBA00038415"/>
    </source>
</evidence>
<sequence length="962" mass="107520">MQLSYRWPAFKSALQKAITADEGIVRRTQKAQWAALILKPLSELLTSPSPQRVLLVIDAVDECGTDDDMSHIVELLLEAQGVNQTALRIFVTSRPEVPIRSRFDHDLDQHHLNLVLHQVSEYIVQNDLFIFLHHHFTKIRELRRLDIDWPDEANIHLLVVMSGNLFIWAATVCRFVSKGGRLVENRLSAILKKDYNSGGPETALDRIYLMVLDNAIGNDLSDDEKAEVTHYYRYTLGTIALLFAPLPVVGLGYLLGVEIKEIEQTLADLHSIVDVPSGTDRPIRLHHPSFRDFLYDRSRCRNDSLCVDKIAMHSMLADRCINVMFVLQKDICGLKSPGTMVEDVESTVVAQHLSSAIQYSCRYWLDHSERGYKSLNDDGPVYRFLRKSCLYWLEAMSLVGKIPEAITMMMKLESLIDEKKAPELHSLVRDIVRFTHTFSHVLNRAPLQLYSAGLFFSPFHSIFRKSFGVEAPKDIKVITQVPNEWNACIKTLEGHSGRIYSVVFSPDGSRVASGSGDQTVRIWDIQTGECQYILKGHSGEIYSVVFSPDGSRVASGSGDQTVRIWDIQTGECQYILEGHSDWIYSVVFSPDGSRVASGSVDQTVRIWDVQTGECQYILEGHSDWISSVVLSTAGSPVVSSSGDQMVRIWDVQTGECQYILEGHSDWIRSVVFGSRVVSSSDDQTVRIWDVQTGECQHILKGYSGEIYSVVFSPDGSRVASGSSDQTVRIWDIQTGECQYTLEGHSNGIYSVVFSPDGSRVASGSDDQTVRIWDVQTGECQYTLEGYLGIYRVVFSPDGSRVAWGSDDKMVRIWDLASSTEILCCHARYPLDLEFSDDNSKLCVNGNLMSLPPQIPSLTATTGSRGPSNVLPSKLGISDDWLTLSNRMILWLPFEYRPGAWASYGDTIVIGSRTGRVTFIYCAAARSPSAALCREVIIGDESLRTNLSCQDQAQSGSMWGVNR</sequence>
<evidence type="ECO:0000256" key="4">
    <source>
        <dbReference type="ARBA" id="ARBA00039789"/>
    </source>
</evidence>
<evidence type="ECO:0000313" key="9">
    <source>
        <dbReference type="Proteomes" id="UP001590951"/>
    </source>
</evidence>
<dbReference type="Proteomes" id="UP001590951">
    <property type="component" value="Unassembled WGS sequence"/>
</dbReference>
<dbReference type="InterPro" id="IPR015943">
    <property type="entry name" value="WD40/YVTN_repeat-like_dom_sf"/>
</dbReference>
<name>A0ABR4AY07_9LECA</name>
<dbReference type="Pfam" id="PF24883">
    <property type="entry name" value="NPHP3_N"/>
    <property type="match status" value="1"/>
</dbReference>
<feature type="repeat" description="WD" evidence="6">
    <location>
        <begin position="660"/>
        <end position="698"/>
    </location>
</feature>
<dbReference type="Pfam" id="PF00400">
    <property type="entry name" value="WD40"/>
    <property type="match status" value="8"/>
</dbReference>
<feature type="repeat" description="WD" evidence="6">
    <location>
        <begin position="789"/>
        <end position="823"/>
    </location>
</feature>
<dbReference type="InterPro" id="IPR019775">
    <property type="entry name" value="WD40_repeat_CS"/>
</dbReference>
<dbReference type="Gene3D" id="2.130.10.10">
    <property type="entry name" value="YVTN repeat-like/Quinoprotein amine dehydrogenase"/>
    <property type="match status" value="3"/>
</dbReference>
<dbReference type="EMBL" id="JBHFEH010000047">
    <property type="protein sequence ID" value="KAL2050454.1"/>
    <property type="molecule type" value="Genomic_DNA"/>
</dbReference>
<dbReference type="PROSITE" id="PS00678">
    <property type="entry name" value="WD_REPEATS_1"/>
    <property type="match status" value="7"/>
</dbReference>
<feature type="repeat" description="WD" evidence="6">
    <location>
        <begin position="699"/>
        <end position="740"/>
    </location>
</feature>
<feature type="repeat" description="WD" evidence="6">
    <location>
        <begin position="492"/>
        <end position="533"/>
    </location>
</feature>
<proteinExistence type="inferred from homology"/>
<feature type="repeat" description="WD" evidence="6">
    <location>
        <begin position="618"/>
        <end position="659"/>
    </location>
</feature>
<accession>A0ABR4AY07</accession>
<comment type="function">
    <text evidence="5">Involved in mitochondrial fission. Acts as an adapter protein required to form mitochondrial fission complexes. Formation of these complexes is required to promote constriction and fission of the mitochondrial compartment at a late step in mitochondrial division.</text>
</comment>
<comment type="similarity">
    <text evidence="3">Belongs to the WD repeat MDV1/CAF4 family.</text>
</comment>
<evidence type="ECO:0000256" key="2">
    <source>
        <dbReference type="ARBA" id="ARBA00022737"/>
    </source>
</evidence>
<dbReference type="PANTHER" id="PTHR22847:SF637">
    <property type="entry name" value="WD REPEAT DOMAIN 5B"/>
    <property type="match status" value="1"/>
</dbReference>
<dbReference type="PROSITE" id="PS50294">
    <property type="entry name" value="WD_REPEATS_REGION"/>
    <property type="match status" value="7"/>
</dbReference>
<dbReference type="SUPFAM" id="SSF50998">
    <property type="entry name" value="Quinoprotein alcohol dehydrogenase-like"/>
    <property type="match status" value="1"/>
</dbReference>
<protein>
    <recommendedName>
        <fullName evidence="4">Mitochondrial division protein 1</fullName>
    </recommendedName>
</protein>
<keyword evidence="9" id="KW-1185">Reference proteome</keyword>
<feature type="domain" description="Nephrocystin 3-like N-terminal" evidence="7">
    <location>
        <begin position="2"/>
        <end position="94"/>
    </location>
</feature>
<dbReference type="PRINTS" id="PR00320">
    <property type="entry name" value="GPROTEINBRPT"/>
</dbReference>